<evidence type="ECO:0000313" key="3">
    <source>
        <dbReference type="Proteomes" id="UP001151760"/>
    </source>
</evidence>
<accession>A0ABQ5CUV2</accession>
<reference evidence="2" key="2">
    <citation type="submission" date="2022-01" db="EMBL/GenBank/DDBJ databases">
        <authorList>
            <person name="Yamashiro T."/>
            <person name="Shiraishi A."/>
            <person name="Satake H."/>
            <person name="Nakayama K."/>
        </authorList>
    </citation>
    <scope>NUCLEOTIDE SEQUENCE</scope>
</reference>
<keyword evidence="2" id="KW-0548">Nucleotidyltransferase</keyword>
<dbReference type="GO" id="GO:0003964">
    <property type="term" value="F:RNA-directed DNA polymerase activity"/>
    <property type="evidence" value="ECO:0007669"/>
    <property type="project" value="UniProtKB-KW"/>
</dbReference>
<keyword evidence="2" id="KW-0808">Transferase</keyword>
<comment type="caution">
    <text evidence="2">The sequence shown here is derived from an EMBL/GenBank/DDBJ whole genome shotgun (WGS) entry which is preliminary data.</text>
</comment>
<dbReference type="PANTHER" id="PTHR33116:SF78">
    <property type="entry name" value="OS12G0587133 PROTEIN"/>
    <property type="match status" value="1"/>
</dbReference>
<dbReference type="PANTHER" id="PTHR33116">
    <property type="entry name" value="REVERSE TRANSCRIPTASE ZINC-BINDING DOMAIN-CONTAINING PROTEIN-RELATED-RELATED"/>
    <property type="match status" value="1"/>
</dbReference>
<keyword evidence="3" id="KW-1185">Reference proteome</keyword>
<dbReference type="Pfam" id="PF13966">
    <property type="entry name" value="zf-RVT"/>
    <property type="match status" value="1"/>
</dbReference>
<evidence type="ECO:0000259" key="1">
    <source>
        <dbReference type="Pfam" id="PF13966"/>
    </source>
</evidence>
<sequence>MREREFKNSKLIELCGKKGIRRDYSNARTPQPQQTRVAERKLSKPFIEATRTMLLSSVYEDYILTPNPPQIWTAAIQVRVAADHRPAVRVPESTAPRPTRPVGLGLDTSFQVLEYLDNQLSPTLIIALASLDKGGLGVGSIKAFNYSLLLKCRWRMLNCPSALWVHVLKSIHGDEAGFDIKGCQTNGLWARIVGSIYHLHSSGYIPLNSFRFSVGDGSLVRFWKDTCSLDINVERDSPIFTLSTDNTFSVNVARKFLDDCLLPSSLPCTRWYKVLPRKVNIFMWRLFLDRLPHRLNLSSRGLDIESIMCLVCNGSVESNSHIFFSCTSASSIWRLVRGWCDLKFPLLSSCNDWDSWLLACQVTNDEKDRAYIIFASTCWTVWRLGIISLSILKL</sequence>
<keyword evidence="2" id="KW-0695">RNA-directed DNA polymerase</keyword>
<reference evidence="2" key="1">
    <citation type="journal article" date="2022" name="Int. J. Mol. Sci.">
        <title>Draft Genome of Tanacetum Coccineum: Genomic Comparison of Closely Related Tanacetum-Family Plants.</title>
        <authorList>
            <person name="Yamashiro T."/>
            <person name="Shiraishi A."/>
            <person name="Nakayama K."/>
            <person name="Satake H."/>
        </authorList>
    </citation>
    <scope>NUCLEOTIDE SEQUENCE</scope>
</reference>
<organism evidence="2 3">
    <name type="scientific">Tanacetum coccineum</name>
    <dbReference type="NCBI Taxonomy" id="301880"/>
    <lineage>
        <taxon>Eukaryota</taxon>
        <taxon>Viridiplantae</taxon>
        <taxon>Streptophyta</taxon>
        <taxon>Embryophyta</taxon>
        <taxon>Tracheophyta</taxon>
        <taxon>Spermatophyta</taxon>
        <taxon>Magnoliopsida</taxon>
        <taxon>eudicotyledons</taxon>
        <taxon>Gunneridae</taxon>
        <taxon>Pentapetalae</taxon>
        <taxon>asterids</taxon>
        <taxon>campanulids</taxon>
        <taxon>Asterales</taxon>
        <taxon>Asteraceae</taxon>
        <taxon>Asteroideae</taxon>
        <taxon>Anthemideae</taxon>
        <taxon>Anthemidinae</taxon>
        <taxon>Tanacetum</taxon>
    </lineage>
</organism>
<dbReference type="InterPro" id="IPR026960">
    <property type="entry name" value="RVT-Znf"/>
</dbReference>
<dbReference type="Proteomes" id="UP001151760">
    <property type="component" value="Unassembled WGS sequence"/>
</dbReference>
<dbReference type="EMBL" id="BQNB010014648">
    <property type="protein sequence ID" value="GJT30713.1"/>
    <property type="molecule type" value="Genomic_DNA"/>
</dbReference>
<evidence type="ECO:0000313" key="2">
    <source>
        <dbReference type="EMBL" id="GJT30713.1"/>
    </source>
</evidence>
<feature type="domain" description="Reverse transcriptase zinc-binding" evidence="1">
    <location>
        <begin position="269"/>
        <end position="333"/>
    </location>
</feature>
<gene>
    <name evidence="2" type="ORF">Tco_0910988</name>
</gene>
<proteinExistence type="predicted"/>
<name>A0ABQ5CUV2_9ASTR</name>
<protein>
    <submittedName>
        <fullName evidence="2">RNA-directed DNA polymerase, eukaryota, reverse transcriptase zinc-binding domain protein</fullName>
    </submittedName>
</protein>